<evidence type="ECO:0000256" key="4">
    <source>
        <dbReference type="SAM" id="MobiDB-lite"/>
    </source>
</evidence>
<feature type="region of interest" description="Disordered" evidence="4">
    <location>
        <begin position="762"/>
        <end position="790"/>
    </location>
</feature>
<feature type="compositionally biased region" description="Basic and acidic residues" evidence="4">
    <location>
        <begin position="496"/>
        <end position="514"/>
    </location>
</feature>
<keyword evidence="1" id="KW-0479">Metal-binding</keyword>
<feature type="compositionally biased region" description="Low complexity" evidence="4">
    <location>
        <begin position="185"/>
        <end position="211"/>
    </location>
</feature>
<feature type="domain" description="RanBP2-type" evidence="5">
    <location>
        <begin position="811"/>
        <end position="836"/>
    </location>
</feature>
<evidence type="ECO:0000256" key="3">
    <source>
        <dbReference type="ARBA" id="ARBA00022833"/>
    </source>
</evidence>
<evidence type="ECO:0000313" key="6">
    <source>
        <dbReference type="EMBL" id="KAL0953552.1"/>
    </source>
</evidence>
<gene>
    <name evidence="6" type="ORF">HGRIS_004773</name>
</gene>
<keyword evidence="2" id="KW-0863">Zinc-finger</keyword>
<feature type="compositionally biased region" description="Basic and acidic residues" evidence="4">
    <location>
        <begin position="385"/>
        <end position="396"/>
    </location>
</feature>
<evidence type="ECO:0000313" key="7">
    <source>
        <dbReference type="Proteomes" id="UP001556367"/>
    </source>
</evidence>
<feature type="region of interest" description="Disordered" evidence="4">
    <location>
        <begin position="171"/>
        <end position="631"/>
    </location>
</feature>
<proteinExistence type="predicted"/>
<organism evidence="6 7">
    <name type="scientific">Hohenbuehelia grisea</name>
    <dbReference type="NCBI Taxonomy" id="104357"/>
    <lineage>
        <taxon>Eukaryota</taxon>
        <taxon>Fungi</taxon>
        <taxon>Dikarya</taxon>
        <taxon>Basidiomycota</taxon>
        <taxon>Agaricomycotina</taxon>
        <taxon>Agaricomycetes</taxon>
        <taxon>Agaricomycetidae</taxon>
        <taxon>Agaricales</taxon>
        <taxon>Pleurotineae</taxon>
        <taxon>Pleurotaceae</taxon>
        <taxon>Hohenbuehelia</taxon>
    </lineage>
</organism>
<feature type="compositionally biased region" description="Low complexity" evidence="4">
    <location>
        <begin position="364"/>
        <end position="375"/>
    </location>
</feature>
<feature type="compositionally biased region" description="Basic and acidic residues" evidence="4">
    <location>
        <begin position="767"/>
        <end position="781"/>
    </location>
</feature>
<dbReference type="Proteomes" id="UP001556367">
    <property type="component" value="Unassembled WGS sequence"/>
</dbReference>
<evidence type="ECO:0000259" key="5">
    <source>
        <dbReference type="SMART" id="SM00547"/>
    </source>
</evidence>
<reference evidence="7" key="1">
    <citation type="submission" date="2024-06" db="EMBL/GenBank/DDBJ databases">
        <title>Multi-omics analyses provide insights into the biosynthesis of the anticancer antibiotic pleurotin in Hohenbuehelia grisea.</title>
        <authorList>
            <person name="Weaver J.A."/>
            <person name="Alberti F."/>
        </authorList>
    </citation>
    <scope>NUCLEOTIDE SEQUENCE [LARGE SCALE GENOMIC DNA]</scope>
    <source>
        <strain evidence="7">T-177</strain>
    </source>
</reference>
<keyword evidence="3" id="KW-0862">Zinc</keyword>
<feature type="region of interest" description="Disordered" evidence="4">
    <location>
        <begin position="43"/>
        <end position="145"/>
    </location>
</feature>
<feature type="compositionally biased region" description="Low complexity" evidence="4">
    <location>
        <begin position="551"/>
        <end position="594"/>
    </location>
</feature>
<feature type="compositionally biased region" description="Polar residues" evidence="4">
    <location>
        <begin position="322"/>
        <end position="331"/>
    </location>
</feature>
<comment type="caution">
    <text evidence="6">The sequence shown here is derived from an EMBL/GenBank/DDBJ whole genome shotgun (WGS) entry which is preliminary data.</text>
</comment>
<keyword evidence="7" id="KW-1185">Reference proteome</keyword>
<accession>A0ABR3JDL1</accession>
<dbReference type="InterPro" id="IPR001876">
    <property type="entry name" value="Znf_RanBP2"/>
</dbReference>
<dbReference type="EMBL" id="JASNQZ010000008">
    <property type="protein sequence ID" value="KAL0953552.1"/>
    <property type="molecule type" value="Genomic_DNA"/>
</dbReference>
<name>A0ABR3JDL1_9AGAR</name>
<sequence>MSAARSSSARKARRQANSLPYGRPPPKKEESWLWLKKLSNIMTPSFLKSSPPPESSSESEDSDGPDDEPVIAVTTPSVNLVSRGQEIEDSMNKLPQIPPPPCVQQSSSRTLPAESPATPPPSTQSARHTLASFPPPASPSDSLRAIEEFLRGQTTRVVEVDSILSYIQISPKDNKPFRFETPLRGSSHASGSSHGQTTSLPSLSTSKTLPKNPNGTSFWRGGGSAKRPRNRFYSPAFGPPRASPDRLKLSVSKDVPSDPRADSKRRRVGEDSTTSVATPSGAPVHASTPPPQPRASAPGPSPTRAAQAVPFPVSSPLSPSPTTVNGSSNLPPTTPSRLRIPQKPTAPAIPSPLRQTWGQSANDSSPESSPQPQRQTKAASFMAELIKDATPPKKPDLSNPYQTASPVKTPARPRPKRPRATGKPTTPAEKAAKEKNEDEKMLVDPSEKDKAKEKPLEEYSPQAIIEATLPKGSKRSRPIFDAPQSPTPETQAPDDMVDRRSPKRSKADESDTSKSTDPFGSNKGFSAFAPSTPSPSKPPATAFELPPPASMPSSPAKDATKPSIIATPPSPSAAAPSGSSTSSSVPVATPLSPTLNKSVFGAPKTSSIPKEPSKLRFSYQPEPTTTPPADAPISGLPPTPKLAPAQISGLPFTTAGMSRTPTLPDISNASSHNKEDDMIARLMASPMLAVASSVFKIPPVAYNMDPAHVRGREIALAMSEEELPKFEWKIPVTKHNMDPAHVRAREAAMAIPLEELYKYFPTSSSTSREEAEKKDEKKADSAKPAAPTAPPPVAFNWGAVGIKAPGASSGASWTCSTCMLSNPATATDKCTVCDSPR</sequence>
<dbReference type="SMART" id="SM00547">
    <property type="entry name" value="ZnF_RBZ"/>
    <property type="match status" value="1"/>
</dbReference>
<feature type="compositionally biased region" description="Low complexity" evidence="4">
    <location>
        <begin position="309"/>
        <end position="321"/>
    </location>
</feature>
<dbReference type="Gene3D" id="4.10.1060.10">
    <property type="entry name" value="Zinc finger, RanBP2-type"/>
    <property type="match status" value="1"/>
</dbReference>
<feature type="compositionally biased region" description="Polar residues" evidence="4">
    <location>
        <begin position="353"/>
        <end position="363"/>
    </location>
</feature>
<feature type="region of interest" description="Disordered" evidence="4">
    <location>
        <begin position="1"/>
        <end position="30"/>
    </location>
</feature>
<evidence type="ECO:0000256" key="1">
    <source>
        <dbReference type="ARBA" id="ARBA00022723"/>
    </source>
</evidence>
<feature type="compositionally biased region" description="Basic residues" evidence="4">
    <location>
        <begin position="411"/>
        <end position="420"/>
    </location>
</feature>
<feature type="compositionally biased region" description="Basic and acidic residues" evidence="4">
    <location>
        <begin position="430"/>
        <end position="457"/>
    </location>
</feature>
<protein>
    <recommendedName>
        <fullName evidence="5">RanBP2-type domain-containing protein</fullName>
    </recommendedName>
</protein>
<evidence type="ECO:0000256" key="2">
    <source>
        <dbReference type="ARBA" id="ARBA00022771"/>
    </source>
</evidence>
<feature type="compositionally biased region" description="Acidic residues" evidence="4">
    <location>
        <begin position="57"/>
        <end position="69"/>
    </location>
</feature>